<reference evidence="1" key="1">
    <citation type="submission" date="2007-02" db="EMBL/GenBank/DDBJ databases">
        <authorList>
            <person name="Stapleton M."/>
            <person name="Carlson J."/>
            <person name="Frise E."/>
            <person name="Kapadia B."/>
            <person name="Park S."/>
            <person name="Wan K."/>
            <person name="Yu C."/>
            <person name="Celniker S."/>
        </authorList>
    </citation>
    <scope>NUCLEOTIDE SEQUENCE</scope>
</reference>
<dbReference type="EMBL" id="BT030137">
    <property type="protein sequence ID" value="ABN49276.1"/>
    <property type="molecule type" value="mRNA"/>
</dbReference>
<organism evidence="1">
    <name type="scientific">Drosophila melanogaster</name>
    <name type="common">Fruit fly</name>
    <dbReference type="NCBI Taxonomy" id="7227"/>
    <lineage>
        <taxon>Eukaryota</taxon>
        <taxon>Metazoa</taxon>
        <taxon>Ecdysozoa</taxon>
        <taxon>Arthropoda</taxon>
        <taxon>Hexapoda</taxon>
        <taxon>Insecta</taxon>
        <taxon>Pterygota</taxon>
        <taxon>Neoptera</taxon>
        <taxon>Endopterygota</taxon>
        <taxon>Diptera</taxon>
        <taxon>Brachycera</taxon>
        <taxon>Muscomorpha</taxon>
        <taxon>Ephydroidea</taxon>
        <taxon>Drosophilidae</taxon>
        <taxon>Drosophila</taxon>
        <taxon>Sophophora</taxon>
    </lineage>
</organism>
<accession>A2VEG8</accession>
<dbReference type="AlphaFoldDB" id="A2VEG8"/>
<evidence type="ECO:0000313" key="1">
    <source>
        <dbReference type="EMBL" id="ABN49276.1"/>
    </source>
</evidence>
<proteinExistence type="evidence at transcript level"/>
<protein>
    <submittedName>
        <fullName evidence="1">IP17003p</fullName>
    </submittedName>
</protein>
<feature type="non-terminal residue" evidence="1">
    <location>
        <position position="1"/>
    </location>
</feature>
<sequence>NVSWIFFITQSQHTHAHTHTHSPAFWHLRICPEADFCFSFRSTPTHTHRQTIFSGTPHISHKVVTFYDPRPHTYS</sequence>
<name>A2VEG8_DROME</name>